<evidence type="ECO:0000259" key="11">
    <source>
        <dbReference type="Pfam" id="PF20979"/>
    </source>
</evidence>
<evidence type="ECO:0000256" key="4">
    <source>
        <dbReference type="ARBA" id="ARBA00022490"/>
    </source>
</evidence>
<evidence type="ECO:0000256" key="3">
    <source>
        <dbReference type="ARBA" id="ARBA00012286"/>
    </source>
</evidence>
<evidence type="ECO:0000256" key="5">
    <source>
        <dbReference type="ARBA" id="ARBA00022571"/>
    </source>
</evidence>
<keyword evidence="9" id="KW-0067">ATP-binding</keyword>
<dbReference type="GO" id="GO:0005737">
    <property type="term" value="C:cytoplasm"/>
    <property type="evidence" value="ECO:0007669"/>
    <property type="project" value="TreeGrafter"/>
</dbReference>
<organism evidence="12">
    <name type="scientific">freshwater metagenome</name>
    <dbReference type="NCBI Taxonomy" id="449393"/>
    <lineage>
        <taxon>unclassified sequences</taxon>
        <taxon>metagenomes</taxon>
        <taxon>ecological metagenomes</taxon>
    </lineage>
</organism>
<dbReference type="FunFam" id="3.40.50.620:FF:000038">
    <property type="entry name" value="Argininosuccinate synthase"/>
    <property type="match status" value="1"/>
</dbReference>
<name>A0A6J7E3V6_9ZZZZ</name>
<dbReference type="Gene3D" id="1.20.5.470">
    <property type="entry name" value="Single helix bin"/>
    <property type="match status" value="1"/>
</dbReference>
<reference evidence="12" key="1">
    <citation type="submission" date="2020-05" db="EMBL/GenBank/DDBJ databases">
        <authorList>
            <person name="Chiriac C."/>
            <person name="Salcher M."/>
            <person name="Ghai R."/>
            <person name="Kavagutti S V."/>
        </authorList>
    </citation>
    <scope>NUCLEOTIDE SEQUENCE</scope>
</reference>
<dbReference type="InterPro" id="IPR018223">
    <property type="entry name" value="Arginosuc_synth_CS"/>
</dbReference>
<feature type="domain" description="Arginosuccinate synthase-like N-terminal" evidence="10">
    <location>
        <begin position="4"/>
        <end position="166"/>
    </location>
</feature>
<keyword evidence="7" id="KW-0028">Amino-acid biosynthesis</keyword>
<dbReference type="InterPro" id="IPR048267">
    <property type="entry name" value="Arginosuc_syn_N"/>
</dbReference>
<evidence type="ECO:0000256" key="6">
    <source>
        <dbReference type="ARBA" id="ARBA00022598"/>
    </source>
</evidence>
<keyword evidence="4" id="KW-0963">Cytoplasm</keyword>
<dbReference type="NCBIfam" id="NF001770">
    <property type="entry name" value="PRK00509.1"/>
    <property type="match status" value="1"/>
</dbReference>
<dbReference type="GO" id="GO:0004055">
    <property type="term" value="F:argininosuccinate synthase activity"/>
    <property type="evidence" value="ECO:0007669"/>
    <property type="project" value="UniProtKB-EC"/>
</dbReference>
<dbReference type="Gene3D" id="3.90.1260.10">
    <property type="entry name" value="Argininosuccinate synthetase, chain A, domain 2"/>
    <property type="match status" value="1"/>
</dbReference>
<dbReference type="PROSITE" id="PS00565">
    <property type="entry name" value="ARGININOSUCCIN_SYN_2"/>
    <property type="match status" value="1"/>
</dbReference>
<dbReference type="AlphaFoldDB" id="A0A6J7E3V6"/>
<dbReference type="UniPathway" id="UPA00068">
    <property type="reaction ID" value="UER00113"/>
</dbReference>
<comment type="pathway">
    <text evidence="1">Amino-acid biosynthesis; L-arginine biosynthesis; L-arginine from L-ornithine and carbamoyl phosphate: step 2/3.</text>
</comment>
<evidence type="ECO:0000256" key="2">
    <source>
        <dbReference type="ARBA" id="ARBA00011881"/>
    </source>
</evidence>
<dbReference type="SUPFAM" id="SSF52402">
    <property type="entry name" value="Adenine nucleotide alpha hydrolases-like"/>
    <property type="match status" value="1"/>
</dbReference>
<accession>A0A6J7E3V6</accession>
<dbReference type="GO" id="GO:0000053">
    <property type="term" value="P:argininosuccinate metabolic process"/>
    <property type="evidence" value="ECO:0007669"/>
    <property type="project" value="TreeGrafter"/>
</dbReference>
<dbReference type="PROSITE" id="PS00564">
    <property type="entry name" value="ARGININOSUCCIN_SYN_1"/>
    <property type="match status" value="1"/>
</dbReference>
<sequence>MAKRVVLAYSGGLDTSVAVRWMIEQWDVEVICVAVDVGQSDIADPSVLRERALAAGALDCVVVDARKEMAEEFCGAAIVANARYEGKYPLVSALSRPVIVRHLVAQARAFGADAVAHGCTGKGNDQVRFEVGTHALAPDLEVLAPARNWGITRADSVDYAAKWNIPISATKEKIYSIDENLWGRAIECGDIEDPWAEPPTEPYTLTKVRVSGPTEATISFEAGIPVAVDGETLPLGDIITLMNERAGSVGAGRIDMVENRRVGIKSREVYECPGALAIITAHAALEDLCLERDLAREKARLDLRWAELVYDGMWFSPLKEALDAFITETQRAITGDVRMRFEAPGMMTVIGRRSPVALYDHGLATYDASDTFQHADSEGFVKIYGLGVKTWAARQGAKNSTPPQS</sequence>
<keyword evidence="5" id="KW-0055">Arginine biosynthesis</keyword>
<dbReference type="Gene3D" id="3.40.50.620">
    <property type="entry name" value="HUPs"/>
    <property type="match status" value="1"/>
</dbReference>
<evidence type="ECO:0000313" key="12">
    <source>
        <dbReference type="EMBL" id="CAB4875514.1"/>
    </source>
</evidence>
<dbReference type="Pfam" id="PF20979">
    <property type="entry name" value="Arginosuc_syn_C"/>
    <property type="match status" value="1"/>
</dbReference>
<dbReference type="InterPro" id="IPR024074">
    <property type="entry name" value="AS_cat/multimer_dom_body"/>
</dbReference>
<dbReference type="Pfam" id="PF00764">
    <property type="entry name" value="Arginosuc_synth"/>
    <property type="match status" value="1"/>
</dbReference>
<feature type="domain" description="Arginosuccinate synthase C-terminal" evidence="11">
    <location>
        <begin position="175"/>
        <end position="390"/>
    </location>
</feature>
<dbReference type="HAMAP" id="MF_00005">
    <property type="entry name" value="Arg_succ_synth_type1"/>
    <property type="match status" value="1"/>
</dbReference>
<evidence type="ECO:0000256" key="1">
    <source>
        <dbReference type="ARBA" id="ARBA00004967"/>
    </source>
</evidence>
<dbReference type="CDD" id="cd01999">
    <property type="entry name" value="ASS"/>
    <property type="match status" value="1"/>
</dbReference>
<evidence type="ECO:0000256" key="7">
    <source>
        <dbReference type="ARBA" id="ARBA00022605"/>
    </source>
</evidence>
<dbReference type="GO" id="GO:0005524">
    <property type="term" value="F:ATP binding"/>
    <property type="evidence" value="ECO:0007669"/>
    <property type="project" value="UniProtKB-KW"/>
</dbReference>
<dbReference type="InterPro" id="IPR014729">
    <property type="entry name" value="Rossmann-like_a/b/a_fold"/>
</dbReference>
<keyword evidence="6" id="KW-0436">Ligase</keyword>
<dbReference type="FunFam" id="3.90.1260.10:FF:000007">
    <property type="entry name" value="Argininosuccinate synthase"/>
    <property type="match status" value="1"/>
</dbReference>
<evidence type="ECO:0000256" key="9">
    <source>
        <dbReference type="ARBA" id="ARBA00022840"/>
    </source>
</evidence>
<comment type="subunit">
    <text evidence="2">Homotetramer.</text>
</comment>
<dbReference type="SUPFAM" id="SSF69864">
    <property type="entry name" value="Argininosuccinate synthetase, C-terminal domain"/>
    <property type="match status" value="1"/>
</dbReference>
<dbReference type="PANTHER" id="PTHR11587">
    <property type="entry name" value="ARGININOSUCCINATE SYNTHASE"/>
    <property type="match status" value="1"/>
</dbReference>
<dbReference type="InterPro" id="IPR001518">
    <property type="entry name" value="Arginosuc_synth"/>
</dbReference>
<dbReference type="GO" id="GO:0006526">
    <property type="term" value="P:L-arginine biosynthetic process"/>
    <property type="evidence" value="ECO:0007669"/>
    <property type="project" value="UniProtKB-UniPathway"/>
</dbReference>
<evidence type="ECO:0000259" key="10">
    <source>
        <dbReference type="Pfam" id="PF00764"/>
    </source>
</evidence>
<protein>
    <recommendedName>
        <fullName evidence="3">argininosuccinate synthase</fullName>
        <ecNumber evidence="3">6.3.4.5</ecNumber>
    </recommendedName>
</protein>
<dbReference type="InterPro" id="IPR023434">
    <property type="entry name" value="Arginosuc_synth_type_1_subfam"/>
</dbReference>
<dbReference type="EMBL" id="CAFBLN010000050">
    <property type="protein sequence ID" value="CAB4875514.1"/>
    <property type="molecule type" value="Genomic_DNA"/>
</dbReference>
<gene>
    <name evidence="12" type="ORF">UFOPK3381_01053</name>
</gene>
<dbReference type="GO" id="GO:0000050">
    <property type="term" value="P:urea cycle"/>
    <property type="evidence" value="ECO:0007669"/>
    <property type="project" value="TreeGrafter"/>
</dbReference>
<dbReference type="PANTHER" id="PTHR11587:SF2">
    <property type="entry name" value="ARGININOSUCCINATE SYNTHASE"/>
    <property type="match status" value="1"/>
</dbReference>
<dbReference type="InterPro" id="IPR048268">
    <property type="entry name" value="Arginosuc_syn_C"/>
</dbReference>
<proteinExistence type="inferred from homology"/>
<dbReference type="EC" id="6.3.4.5" evidence="3"/>
<dbReference type="NCBIfam" id="TIGR00032">
    <property type="entry name" value="argG"/>
    <property type="match status" value="1"/>
</dbReference>
<keyword evidence="8" id="KW-0547">Nucleotide-binding</keyword>
<evidence type="ECO:0000256" key="8">
    <source>
        <dbReference type="ARBA" id="ARBA00022741"/>
    </source>
</evidence>